<evidence type="ECO:0000313" key="1">
    <source>
        <dbReference type="EMBL" id="GME38942.1"/>
    </source>
</evidence>
<name>A0ACB5SFV5_9PEZI</name>
<reference evidence="1" key="1">
    <citation type="submission" date="2024-09" db="EMBL/GenBank/DDBJ databases">
        <title>Draft Genome Sequences of Neofusicoccum parvum.</title>
        <authorList>
            <person name="Ashida A."/>
            <person name="Camagna M."/>
            <person name="Tanaka A."/>
            <person name="Takemoto D."/>
        </authorList>
    </citation>
    <scope>NUCLEOTIDE SEQUENCE</scope>
    <source>
        <strain evidence="1">PPO83</strain>
    </source>
</reference>
<evidence type="ECO:0000313" key="2">
    <source>
        <dbReference type="Proteomes" id="UP001165186"/>
    </source>
</evidence>
<organism evidence="1 2">
    <name type="scientific">Neofusicoccum parvum</name>
    <dbReference type="NCBI Taxonomy" id="310453"/>
    <lineage>
        <taxon>Eukaryota</taxon>
        <taxon>Fungi</taxon>
        <taxon>Dikarya</taxon>
        <taxon>Ascomycota</taxon>
        <taxon>Pezizomycotina</taxon>
        <taxon>Dothideomycetes</taxon>
        <taxon>Dothideomycetes incertae sedis</taxon>
        <taxon>Botryosphaeriales</taxon>
        <taxon>Botryosphaeriaceae</taxon>
        <taxon>Neofusicoccum</taxon>
    </lineage>
</organism>
<keyword evidence="2" id="KW-1185">Reference proteome</keyword>
<accession>A0ACB5SFV5</accession>
<dbReference type="Proteomes" id="UP001165186">
    <property type="component" value="Unassembled WGS sequence"/>
</dbReference>
<sequence>MATTVPVTMDTLITIKISIQGSNRKFKIPMRDLGAGVLPGKLRQLLNIPENQEVVFERFSDSAGAYITLDPENPQVYKTLFRAAKAKLKLRLRATIVNEQAQPAPMDPLHSMLDAGKPPIPLPVRTAPALPQQSEPRPQPQATSQSPLQAGPSHTGTIPLYPYAKLPAFHKTNMRTSNVPPMPPVLPAKQEQPVDAEGEAPVPKPFSARDTFFSELANMSRERELALRMKESTPANLFSWSVYCNVCDKPMSNEHYHCSICDEGDYDLCANCVAAGHHCPGEGHWLIKRFIKSGKVTNSTTERVAPKPQEEPVAEDQPEIKTEPEEKKMPGAFTTIEKFMVEKKLESVEPEQPTRTCNSCVKVFPEPNFVTCVDCEDYDLCMSCHVSSQHGHHPGHAFKPAAPGSKVGPLAEFLCSPGRNVRHAAVCDGCDKFIYGVRHKCLNCPDWDYCAECIKNAKQAHPMHRFVPIFDPLPEPRSHTVRHFGIYCDGPLCKDKMNQSYIEGVRYKCAVCYDTDFCANCEAHPSSRHNRTHPVIKFKTPVRNVSVTTMGEDKTGAPLPNLGDSLPKRSFSLASANAATQVRTIADLKPSEDIASKTAKVQIKDLLAEPIDEKIRVEDLLAKATLDSPKSPSPAQETVAATELNAHFIRDTICDGTKIPANSKFLQVWTLRNPGPHAWPAGCSVRYVGGDNMLNVNNEHPCSTTDIAEATESNVIGRTVEAGEEISFSVLMKAPVREGVCISYWRLKTADGTPFGHRLWCHIETTKPIPTPLPIESPQSSDAERTLARLRELRERRQSRVQETENSRALQREAMQAMVSRMQRLHEAQEQMKQRQRVLRHELAQKQAERSAAATPPKPTVEDVPEAESSEAPVKKEVEVKSEPTSEDSQMIFPTLEKESPVNSTHESSTPVEADATTVASPSVRDEAEIFEDAETVDLVSSDDGFLTDEEYDVLDASDSEFPA</sequence>
<proteinExistence type="predicted"/>
<gene>
    <name evidence="1" type="primary">g3848</name>
    <name evidence="1" type="ORF">NpPPO83_00003848</name>
</gene>
<dbReference type="EMBL" id="BSXG01000086">
    <property type="protein sequence ID" value="GME38942.1"/>
    <property type="molecule type" value="Genomic_DNA"/>
</dbReference>
<protein>
    <submittedName>
        <fullName evidence="1">Zz type zinc finger domain-containing protein</fullName>
    </submittedName>
</protein>
<comment type="caution">
    <text evidence="1">The sequence shown here is derived from an EMBL/GenBank/DDBJ whole genome shotgun (WGS) entry which is preliminary data.</text>
</comment>